<reference evidence="2" key="2">
    <citation type="submission" date="2020-09" db="EMBL/GenBank/DDBJ databases">
        <authorList>
            <person name="Sun Q."/>
            <person name="Kim S."/>
        </authorList>
    </citation>
    <scope>NUCLEOTIDE SEQUENCE</scope>
    <source>
        <strain evidence="2">KCTC 12988</strain>
    </source>
</reference>
<evidence type="ECO:0000313" key="3">
    <source>
        <dbReference type="Proteomes" id="UP000644507"/>
    </source>
</evidence>
<dbReference type="AlphaFoldDB" id="A0A918WL89"/>
<dbReference type="Pfam" id="PF19783">
    <property type="entry name" value="DUF6268"/>
    <property type="match status" value="1"/>
</dbReference>
<reference evidence="2" key="1">
    <citation type="journal article" date="2014" name="Int. J. Syst. Evol. Microbiol.">
        <title>Complete genome sequence of Corynebacterium casei LMG S-19264T (=DSM 44701T), isolated from a smear-ripened cheese.</title>
        <authorList>
            <consortium name="US DOE Joint Genome Institute (JGI-PGF)"/>
            <person name="Walter F."/>
            <person name="Albersmeier A."/>
            <person name="Kalinowski J."/>
            <person name="Ruckert C."/>
        </authorList>
    </citation>
    <scope>NUCLEOTIDE SEQUENCE</scope>
    <source>
        <strain evidence="2">KCTC 12988</strain>
    </source>
</reference>
<keyword evidence="3" id="KW-1185">Reference proteome</keyword>
<accession>A0A918WL89</accession>
<organism evidence="2 3">
    <name type="scientific">Roseibacillus persicicus</name>
    <dbReference type="NCBI Taxonomy" id="454148"/>
    <lineage>
        <taxon>Bacteria</taxon>
        <taxon>Pseudomonadati</taxon>
        <taxon>Verrucomicrobiota</taxon>
        <taxon>Verrucomicrobiia</taxon>
        <taxon>Verrucomicrobiales</taxon>
        <taxon>Verrucomicrobiaceae</taxon>
        <taxon>Roseibacillus</taxon>
    </lineage>
</organism>
<sequence length="311" mass="34033">MPDSLKNSSTDWQQGSTWRVMLRTALFASLLTSLTAAHGQLAPAPFLLGGEHQLSSDLDGGGSFSRSSVRTRLSAPLFLGEDTIIGVSGSYRFDSFEFDDRTTEPWGDIHRARIGLIAKQDLANDWTWLALSYVGTNAESGADWGESLRYGGLGAAWYRYSDNLSIGLGAGFSTQLEDDLSVFPILVLDWQITDTLTLSTIPPEGFNLGPGATLRWDLRDDLSLSLVYLYQRDQQRLDEDSLAAANGVGETRQSRVALAATYRFSENFSLTGHLGMTIGGELELQNESGDTLTEEDYDSSLVFGLEGSLRF</sequence>
<name>A0A918WL89_9BACT</name>
<feature type="domain" description="DUF6268" evidence="1">
    <location>
        <begin position="86"/>
        <end position="288"/>
    </location>
</feature>
<dbReference type="InterPro" id="IPR046235">
    <property type="entry name" value="DUF6268"/>
</dbReference>
<comment type="caution">
    <text evidence="2">The sequence shown here is derived from an EMBL/GenBank/DDBJ whole genome shotgun (WGS) entry which is preliminary data.</text>
</comment>
<evidence type="ECO:0000259" key="1">
    <source>
        <dbReference type="Pfam" id="PF19783"/>
    </source>
</evidence>
<dbReference type="Proteomes" id="UP000644507">
    <property type="component" value="Unassembled WGS sequence"/>
</dbReference>
<gene>
    <name evidence="2" type="ORF">GCM10007100_25000</name>
</gene>
<dbReference type="SUPFAM" id="SSF56935">
    <property type="entry name" value="Porins"/>
    <property type="match status" value="1"/>
</dbReference>
<dbReference type="EMBL" id="BMXI01000010">
    <property type="protein sequence ID" value="GHC57131.1"/>
    <property type="molecule type" value="Genomic_DNA"/>
</dbReference>
<evidence type="ECO:0000313" key="2">
    <source>
        <dbReference type="EMBL" id="GHC57131.1"/>
    </source>
</evidence>
<proteinExistence type="predicted"/>
<protein>
    <recommendedName>
        <fullName evidence="1">DUF6268 domain-containing protein</fullName>
    </recommendedName>
</protein>